<dbReference type="CDD" id="cd18809">
    <property type="entry name" value="SF1_C_RecD"/>
    <property type="match status" value="1"/>
</dbReference>
<dbReference type="SUPFAM" id="SSF55464">
    <property type="entry name" value="Origin of replication-binding domain, RBD-like"/>
    <property type="match status" value="1"/>
</dbReference>
<dbReference type="SUPFAM" id="SSF52540">
    <property type="entry name" value="P-loop containing nucleoside triphosphate hydrolases"/>
    <property type="match status" value="2"/>
</dbReference>
<evidence type="ECO:0000256" key="1">
    <source>
        <dbReference type="SAM" id="MobiDB-lite"/>
    </source>
</evidence>
<dbReference type="Pfam" id="PF08751">
    <property type="entry name" value="TrwC"/>
    <property type="match status" value="1"/>
</dbReference>
<dbReference type="Proteomes" id="UP001055159">
    <property type="component" value="Plasmid unnamed"/>
</dbReference>
<dbReference type="Pfam" id="PF13604">
    <property type="entry name" value="AAA_30"/>
    <property type="match status" value="2"/>
</dbReference>
<dbReference type="InterPro" id="IPR050534">
    <property type="entry name" value="Coronavir_polyprotein_1ab"/>
</dbReference>
<reference evidence="3" key="1">
    <citation type="submission" date="2022-08" db="EMBL/GenBank/DDBJ databases">
        <title>Whole genome sequencing of non-tuberculosis mycobacteria type-strains.</title>
        <authorList>
            <person name="Igarashi Y."/>
            <person name="Osugi A."/>
            <person name="Mitarai S."/>
        </authorList>
    </citation>
    <scope>NUCLEOTIDE SEQUENCE</scope>
    <source>
        <strain evidence="3">JCM 16372</strain>
    </source>
</reference>
<dbReference type="EMBL" id="CP092428">
    <property type="protein sequence ID" value="ULP40004.1"/>
    <property type="molecule type" value="Genomic_DNA"/>
</dbReference>
<dbReference type="PANTHER" id="PTHR43788:SF8">
    <property type="entry name" value="DNA-BINDING PROTEIN SMUBP-2"/>
    <property type="match status" value="1"/>
</dbReference>
<dbReference type="InterPro" id="IPR014862">
    <property type="entry name" value="TrwC"/>
</dbReference>
<dbReference type="PANTHER" id="PTHR43788">
    <property type="entry name" value="DNA2/NAM7 HELICASE FAMILY MEMBER"/>
    <property type="match status" value="1"/>
</dbReference>
<dbReference type="RefSeq" id="WP_239736440.1">
    <property type="nucleotide sequence ID" value="NZ_CP092428.2"/>
</dbReference>
<sequence>MGLHKLTAGDGYTYLLRQVAVADGTDLGRASLTDYYSSKGETPGQWIGSGLAALGRPVSRDPNNPLVADLWGVPNGSEVTEDQMKALFGEGLHPNATRITEHLTGIGLWVDGAHAAAKLGRPFRLGANENEFTRRLRGAYGQHNDILGRATNAPLDAGVRAEIRTTVAAQMFAEHYGRAHLDDRELTGFTARLSRIDTTAVAGYDLTFTPVKSVSALWALAPLEVAKAIEECHHKAVADTLAYLESQACFTRMGTNGVAQVDADGFIAAAFDHRDSRAGDPNLHTHVAVSNKVQAIGADGIPRWLALDGQPLYKAKVSASELYNTLCEANLIAELGVNFANDTPEPGKRPVREIVGMSPELITVWSSRRAAIEHRVGALAKDFQQQHGREPSAVEMLALSQQATLETRAAKHEPRSLAEQRHQWRTEAIEALGGHRHVDAMVAAVTSGRAPRERVIITDDWVAEQAANVITTVSAARSTWQISHVRAEVSRVLRYTGCHDTPALSERLVTAALDERSIALTSTADTEMNEPDVLRRRDGASVYTRHDTTVYTSADILAAERRILHAASLSGGHVVDDGSITLALLQAHAEYGVALNDGQQTLLRDMATSGARVQLALAPAGTGKTTAMAPLAAAWANSGGTVIGLAPTAAAAEVLAADLGAPTDTIDKLVQLSGRSGGPPPAADDPARAWFDHIGPSTLIVVDEAGMASTAGLDAVIAHALAHGASVRLIGDDKQLASVAAGGVLRDIVATHGALTLSDVVRFTDPVIGGAEGAASLALRDGDPTAIAFYLDHGRVHVGAEHVAADMAYQSWSAAVAADRDALLIAPTNELVAELNERARLDRLRRHPHPNNTRTVTLSDGLTASVGDWILTRSNARWLHIPGGGWVKNGHRWVITDIDATGTVSVSRLTGSDTQSVVRLPARYVATNTTLGYARTINGAQGSTARHECHVVGSDTLTREQLYVALTRGKAENHIYFSTSEADPHAILTPKATHPPTAVDILSAILRRDGAQVSAHSAQRADADPFTRLARATDMYTDALSSAAEQLAGTGTMAGIDAAATALRADLTAAEAWPVLRRNLALLALDGHDPQQALAHAARRGLDNTGDPAAVLDWRLPTPDDSALDIVGPLRWLPSIPAALQDDSAWSRYLSARSTLVEDIADQIREQARAWTPATAPVWARPLVGQRPRLLAEIAVFRAAHDVDPADTRITGPTQHANRSASFQAMLHQRLDTALVTGGAGAKRWRTLAERIDPTLPADPFWPRLATHLDQAARAGVDVTALVDDAMSRHGVLPDELPAAALWWRLAGTLSPATLDASNTRLRPPWTAELHRVLGSSAAETITADPAWPALVAAVNASDWPPADLLSAAAEYLLDALDDDAIRPDEYARVLTYRVELLTQYAGEAHADIPHPADSLGDPLTTAPHHPVGLGDHDEPGHDDWFDYHSENDDSLGDLDFYSLLTERPALTPDLDIDVAELRDRRAAAKARARTLAEAVLSYQGGPAEQAAADELIALHRRHVEQRPLQHDLAHAHADWITAAAAAEAQRHRMSELEKLITRAERDGHHDLAQAYRERRGDLAVDAADLDAGARRAGAERDAAAERLHALAGGPQGVVTAEDIEARRTIAVHADLAALAAARADAAELDNQLYRAEARTARTFAEHPERDRELTRAAAMITERDLMVLRAEVDFVEAAGSRSPATVYPPPAHGWEDLDDPTRAAVETITASMQSVHVLTLGPDADKHAALSAIQAAATGKGRNVLAMPATDTATAFADHHPYATKVTDPAATRDRLETGRWSIRAGQLVVIDDADHLDPDQLRYFTEHAARSNTKLLLVCTPTESRTPAHSLVDALADNLPWAQRIGTPTVDRATAIDRARTHLTDHEPATAHDRDAAELLARRDTLTATQHAQFKPRLHTHDHSREHGLDHGLDLWKSSELPASSTCGTVEITVFPVLTR</sequence>
<name>A0ABY3UK87_9MYCO</name>
<proteinExistence type="predicted"/>
<evidence type="ECO:0000313" key="4">
    <source>
        <dbReference type="Proteomes" id="UP001055159"/>
    </source>
</evidence>
<gene>
    <name evidence="3" type="ORF">MJO55_28070</name>
</gene>
<evidence type="ECO:0000259" key="2">
    <source>
        <dbReference type="Pfam" id="PF08751"/>
    </source>
</evidence>
<dbReference type="NCBIfam" id="NF041492">
    <property type="entry name" value="MobF"/>
    <property type="match status" value="1"/>
</dbReference>
<dbReference type="Gene3D" id="2.30.30.940">
    <property type="match status" value="1"/>
</dbReference>
<protein>
    <submittedName>
        <fullName evidence="3">Relaxase domain-containing protein</fullName>
    </submittedName>
</protein>
<geneLocation type="plasmid" evidence="3 4">
    <name>unnamed</name>
</geneLocation>
<organism evidence="3 4">
    <name type="scientific">Mycolicibacterium rufum</name>
    <dbReference type="NCBI Taxonomy" id="318424"/>
    <lineage>
        <taxon>Bacteria</taxon>
        <taxon>Bacillati</taxon>
        <taxon>Actinomycetota</taxon>
        <taxon>Actinomycetes</taxon>
        <taxon>Mycobacteriales</taxon>
        <taxon>Mycobacteriaceae</taxon>
        <taxon>Mycolicibacterium</taxon>
    </lineage>
</organism>
<keyword evidence="4" id="KW-1185">Reference proteome</keyword>
<feature type="region of interest" description="Disordered" evidence="1">
    <location>
        <begin position="1410"/>
        <end position="1430"/>
    </location>
</feature>
<evidence type="ECO:0000313" key="3">
    <source>
        <dbReference type="EMBL" id="ULP40004.1"/>
    </source>
</evidence>
<dbReference type="InterPro" id="IPR027417">
    <property type="entry name" value="P-loop_NTPase"/>
</dbReference>
<feature type="domain" description="TrwC relaxase" evidence="2">
    <location>
        <begin position="8"/>
        <end position="429"/>
    </location>
</feature>
<accession>A0ABY3UK87</accession>
<keyword evidence="3" id="KW-0614">Plasmid</keyword>
<dbReference type="Gene3D" id="3.40.50.300">
    <property type="entry name" value="P-loop containing nucleotide triphosphate hydrolases"/>
    <property type="match status" value="2"/>
</dbReference>